<dbReference type="AlphaFoldDB" id="X1KS67"/>
<dbReference type="EMBL" id="BARV01006204">
    <property type="protein sequence ID" value="GAI09538.1"/>
    <property type="molecule type" value="Genomic_DNA"/>
</dbReference>
<comment type="caution">
    <text evidence="1">The sequence shown here is derived from an EMBL/GenBank/DDBJ whole genome shotgun (WGS) entry which is preliminary data.</text>
</comment>
<accession>X1KS67</accession>
<gene>
    <name evidence="1" type="ORF">S06H3_12695</name>
</gene>
<name>X1KS67_9ZZZZ</name>
<reference evidence="1" key="1">
    <citation type="journal article" date="2014" name="Front. Microbiol.">
        <title>High frequency of phylogenetically diverse reductive dehalogenase-homologous genes in deep subseafloor sedimentary metagenomes.</title>
        <authorList>
            <person name="Kawai M."/>
            <person name="Futagami T."/>
            <person name="Toyoda A."/>
            <person name="Takaki Y."/>
            <person name="Nishi S."/>
            <person name="Hori S."/>
            <person name="Arai W."/>
            <person name="Tsubouchi T."/>
            <person name="Morono Y."/>
            <person name="Uchiyama I."/>
            <person name="Ito T."/>
            <person name="Fujiyama A."/>
            <person name="Inagaki F."/>
            <person name="Takami H."/>
        </authorList>
    </citation>
    <scope>NUCLEOTIDE SEQUENCE</scope>
    <source>
        <strain evidence="1">Expedition CK06-06</strain>
    </source>
</reference>
<organism evidence="1">
    <name type="scientific">marine sediment metagenome</name>
    <dbReference type="NCBI Taxonomy" id="412755"/>
    <lineage>
        <taxon>unclassified sequences</taxon>
        <taxon>metagenomes</taxon>
        <taxon>ecological metagenomes</taxon>
    </lineage>
</organism>
<evidence type="ECO:0000313" key="1">
    <source>
        <dbReference type="EMBL" id="GAI09538.1"/>
    </source>
</evidence>
<sequence length="84" mass="9442">MAYPSKRIAITAEAVATIDEIKAAGGIRTLTIKNHLIQDQDTAEEIADAYLKEYKKQKVKMRITTIAPLPYEVGDTINLKRRLI</sequence>
<protein>
    <submittedName>
        <fullName evidence="1">Uncharacterized protein</fullName>
    </submittedName>
</protein>
<proteinExistence type="predicted"/>